<evidence type="ECO:0000256" key="1">
    <source>
        <dbReference type="SAM" id="MobiDB-lite"/>
    </source>
</evidence>
<accession>A0A183TB11</accession>
<reference evidence="2 3" key="2">
    <citation type="submission" date="2018-11" db="EMBL/GenBank/DDBJ databases">
        <authorList>
            <consortium name="Pathogen Informatics"/>
        </authorList>
    </citation>
    <scope>NUCLEOTIDE SEQUENCE [LARGE SCALE GENOMIC DNA]</scope>
    <source>
        <strain evidence="2 3">NST_G2</strain>
    </source>
</reference>
<reference evidence="4" key="1">
    <citation type="submission" date="2016-06" db="UniProtKB">
        <authorList>
            <consortium name="WormBaseParasite"/>
        </authorList>
    </citation>
    <scope>IDENTIFICATION</scope>
</reference>
<proteinExistence type="predicted"/>
<organism evidence="4">
    <name type="scientific">Schistocephalus solidus</name>
    <name type="common">Tapeworm</name>
    <dbReference type="NCBI Taxonomy" id="70667"/>
    <lineage>
        <taxon>Eukaryota</taxon>
        <taxon>Metazoa</taxon>
        <taxon>Spiralia</taxon>
        <taxon>Lophotrochozoa</taxon>
        <taxon>Platyhelminthes</taxon>
        <taxon>Cestoda</taxon>
        <taxon>Eucestoda</taxon>
        <taxon>Diphyllobothriidea</taxon>
        <taxon>Diphyllobothriidae</taxon>
        <taxon>Schistocephalus</taxon>
    </lineage>
</organism>
<dbReference type="Proteomes" id="UP000275846">
    <property type="component" value="Unassembled WGS sequence"/>
</dbReference>
<name>A0A183TB11_SCHSO</name>
<evidence type="ECO:0000313" key="4">
    <source>
        <dbReference type="WBParaSite" id="SSLN_0001417401-mRNA-1"/>
    </source>
</evidence>
<gene>
    <name evidence="2" type="ORF">SSLN_LOCUS13659</name>
</gene>
<dbReference type="AlphaFoldDB" id="A0A183TB11"/>
<keyword evidence="3" id="KW-1185">Reference proteome</keyword>
<evidence type="ECO:0000313" key="2">
    <source>
        <dbReference type="EMBL" id="VDM00045.1"/>
    </source>
</evidence>
<dbReference type="WBParaSite" id="SSLN_0001417401-mRNA-1">
    <property type="protein sequence ID" value="SSLN_0001417401-mRNA-1"/>
    <property type="gene ID" value="SSLN_0001417401"/>
</dbReference>
<feature type="region of interest" description="Disordered" evidence="1">
    <location>
        <begin position="1"/>
        <end position="22"/>
    </location>
</feature>
<evidence type="ECO:0000313" key="3">
    <source>
        <dbReference type="Proteomes" id="UP000275846"/>
    </source>
</evidence>
<protein>
    <submittedName>
        <fullName evidence="4">Integrase catalytic domain-containing protein</fullName>
    </submittedName>
</protein>
<sequence>MIFDGITSDSEQQACSREANPPGGRGDYCCERYQLRYSPIASLRLYRCLVDSAAQCLPTANTAAPYMSLFPLELVSSFAMFLQSLNISWSQQLQISISFMGKPTLECGRQGNYSLVDLFDQHQSGCAALDPNLSSRSAGQNSSVYRSPECTFATPDVCFSHTHPSIWWVFSHFQTVLRICVDRFNPFCAHFGYQCETVMKAFQAHGMSNFDVAPVKTDPGSQFESTLFYQLTSLSDTIRI</sequence>
<dbReference type="EMBL" id="UYSU01038262">
    <property type="protein sequence ID" value="VDM00045.1"/>
    <property type="molecule type" value="Genomic_DNA"/>
</dbReference>